<feature type="compositionally biased region" description="Basic and acidic residues" evidence="1">
    <location>
        <begin position="153"/>
        <end position="167"/>
    </location>
</feature>
<keyword evidence="2" id="KW-0472">Membrane</keyword>
<dbReference type="PANTHER" id="PTHR31462">
    <property type="entry name" value="ENDOSOMAL/LYSOSOMAL POTASSIUM CHANNEL TMEM175"/>
    <property type="match status" value="1"/>
</dbReference>
<protein>
    <recommendedName>
        <fullName evidence="5">Transmembrane protein 79</fullName>
    </recommendedName>
</protein>
<dbReference type="EMBL" id="JASSZA010000003">
    <property type="protein sequence ID" value="KAK2115169.1"/>
    <property type="molecule type" value="Genomic_DNA"/>
</dbReference>
<evidence type="ECO:0000256" key="2">
    <source>
        <dbReference type="SAM" id="Phobius"/>
    </source>
</evidence>
<accession>A0ABQ9W0K3</accession>
<keyword evidence="4" id="KW-1185">Reference proteome</keyword>
<evidence type="ECO:0000256" key="1">
    <source>
        <dbReference type="SAM" id="MobiDB-lite"/>
    </source>
</evidence>
<comment type="caution">
    <text evidence="3">The sequence shown here is derived from an EMBL/GenBank/DDBJ whole genome shotgun (WGS) entry which is preliminary data.</text>
</comment>
<dbReference type="Proteomes" id="UP001266305">
    <property type="component" value="Unassembled WGS sequence"/>
</dbReference>
<feature type="transmembrane region" description="Helical" evidence="2">
    <location>
        <begin position="115"/>
        <end position="137"/>
    </location>
</feature>
<reference evidence="3 4" key="1">
    <citation type="submission" date="2023-05" db="EMBL/GenBank/DDBJ databases">
        <title>B98-5 Cell Line De Novo Hybrid Assembly: An Optical Mapping Approach.</title>
        <authorList>
            <person name="Kananen K."/>
            <person name="Auerbach J.A."/>
            <person name="Kautto E."/>
            <person name="Blachly J.S."/>
        </authorList>
    </citation>
    <scope>NUCLEOTIDE SEQUENCE [LARGE SCALE GENOMIC DNA]</scope>
    <source>
        <strain evidence="3">B95-8</strain>
        <tissue evidence="3">Cell line</tissue>
    </source>
</reference>
<keyword evidence="2" id="KW-0812">Transmembrane</keyword>
<feature type="region of interest" description="Disordered" evidence="1">
    <location>
        <begin position="147"/>
        <end position="184"/>
    </location>
</feature>
<evidence type="ECO:0008006" key="5">
    <source>
        <dbReference type="Google" id="ProtNLM"/>
    </source>
</evidence>
<feature type="region of interest" description="Disordered" evidence="1">
    <location>
        <begin position="198"/>
        <end position="221"/>
    </location>
</feature>
<dbReference type="PANTHER" id="PTHR31462:SF5">
    <property type="entry name" value="ENDOSOMAL_LYSOSOMAL PROTON CHANNEL TMEM175"/>
    <property type="match status" value="1"/>
</dbReference>
<sequence>MPRAPLLSDLRPPTQQPQEPAEAPVFSPPQAPCPKCPEVEAPLYPPDPLPRDPCLCARLMAWGWTGVRAPLLLGSASCTLLFPQALIVGYAFHFPHLLSPQIQRSTHRTLYRRHILGIVLRGPALCFMAAIFSLFFVPLVSAGTALQGQGGDQGHHGSDVPPSDRHGGGGQSRRQAGVPPRVSCVRPRAAVSCAKDGGLLLRPQNPACQRQRQTLMEGRGS</sequence>
<gene>
    <name evidence="3" type="ORF">P7K49_005795</name>
</gene>
<feature type="transmembrane region" description="Helical" evidence="2">
    <location>
        <begin position="71"/>
        <end position="94"/>
    </location>
</feature>
<proteinExistence type="predicted"/>
<feature type="compositionally biased region" description="Low complexity" evidence="1">
    <location>
        <begin position="12"/>
        <end position="24"/>
    </location>
</feature>
<keyword evidence="2" id="KW-1133">Transmembrane helix</keyword>
<evidence type="ECO:0000313" key="4">
    <source>
        <dbReference type="Proteomes" id="UP001266305"/>
    </source>
</evidence>
<name>A0ABQ9W0K3_SAGOE</name>
<feature type="region of interest" description="Disordered" evidence="1">
    <location>
        <begin position="1"/>
        <end position="28"/>
    </location>
</feature>
<organism evidence="3 4">
    <name type="scientific">Saguinus oedipus</name>
    <name type="common">Cotton-top tamarin</name>
    <name type="synonym">Oedipomidas oedipus</name>
    <dbReference type="NCBI Taxonomy" id="9490"/>
    <lineage>
        <taxon>Eukaryota</taxon>
        <taxon>Metazoa</taxon>
        <taxon>Chordata</taxon>
        <taxon>Craniata</taxon>
        <taxon>Vertebrata</taxon>
        <taxon>Euteleostomi</taxon>
        <taxon>Mammalia</taxon>
        <taxon>Eutheria</taxon>
        <taxon>Euarchontoglires</taxon>
        <taxon>Primates</taxon>
        <taxon>Haplorrhini</taxon>
        <taxon>Platyrrhini</taxon>
        <taxon>Cebidae</taxon>
        <taxon>Callitrichinae</taxon>
        <taxon>Saguinus</taxon>
    </lineage>
</organism>
<evidence type="ECO:0000313" key="3">
    <source>
        <dbReference type="EMBL" id="KAK2115169.1"/>
    </source>
</evidence>